<dbReference type="AlphaFoldDB" id="A0A4S2JRI4"/>
<dbReference type="Proteomes" id="UP000310200">
    <property type="component" value="Unassembled WGS sequence"/>
</dbReference>
<organism evidence="2 3">
    <name type="scientific">Temnothorax longispinosus</name>
    <dbReference type="NCBI Taxonomy" id="300112"/>
    <lineage>
        <taxon>Eukaryota</taxon>
        <taxon>Metazoa</taxon>
        <taxon>Ecdysozoa</taxon>
        <taxon>Arthropoda</taxon>
        <taxon>Hexapoda</taxon>
        <taxon>Insecta</taxon>
        <taxon>Pterygota</taxon>
        <taxon>Neoptera</taxon>
        <taxon>Endopterygota</taxon>
        <taxon>Hymenoptera</taxon>
        <taxon>Apocrita</taxon>
        <taxon>Aculeata</taxon>
        <taxon>Formicoidea</taxon>
        <taxon>Formicidae</taxon>
        <taxon>Myrmicinae</taxon>
        <taxon>Temnothorax</taxon>
    </lineage>
</organism>
<evidence type="ECO:0000313" key="3">
    <source>
        <dbReference type="Proteomes" id="UP000310200"/>
    </source>
</evidence>
<proteinExistence type="predicted"/>
<name>A0A4S2JRI4_9HYME</name>
<sequence length="396" mass="43272">MIYEEFPSCSPQCKSNINYRISNIRQGIKIQCPVDSLISGQRHIRYTTQITSGSIPNSSLELTNPTIPDGMDRGWIAATTPRRRLKTPFAAGEDDVCASLASEPREGSSCAAMGEGSEGTGESPAATTTGVGVRIIRKNLFSNVNINQHSTTQNIRLDEKQTTMTITCHSIKYIYEHVHSRLELTNPTIPDGMDRGWIAATTPRRRLKTPFAAGEDDVCASLASEPREGSSCAAMGEGSEGTGESPAATTTGVGDAANIGMRKMAGTWTNVEIQFSPAKTRAKWSCSYGVYYHTHTTSTLIKKIQGNVYLPRCALHAHKPPARSRQFTISKHKQNYEWLQVAWNAMAAGLAGSERWGRGFWDAKRLVRRSLSVNLLYGILISSCPASTVKIYAYTG</sequence>
<gene>
    <name evidence="2" type="ORF">DBV15_11999</name>
</gene>
<dbReference type="EMBL" id="QBLH01003554">
    <property type="protein sequence ID" value="TGZ37417.1"/>
    <property type="molecule type" value="Genomic_DNA"/>
</dbReference>
<evidence type="ECO:0000313" key="2">
    <source>
        <dbReference type="EMBL" id="TGZ37417.1"/>
    </source>
</evidence>
<accession>A0A4S2JRI4</accession>
<reference evidence="2 3" key="1">
    <citation type="journal article" date="2019" name="Philos. Trans. R. Soc. Lond., B, Biol. Sci.">
        <title>Ant behaviour and brain gene expression of defending hosts depend on the ecological success of the intruding social parasite.</title>
        <authorList>
            <person name="Kaur R."/>
            <person name="Stoldt M."/>
            <person name="Jongepier E."/>
            <person name="Feldmeyer B."/>
            <person name="Menzel F."/>
            <person name="Bornberg-Bauer E."/>
            <person name="Foitzik S."/>
        </authorList>
    </citation>
    <scope>NUCLEOTIDE SEQUENCE [LARGE SCALE GENOMIC DNA]</scope>
    <source>
        <tissue evidence="2">Whole body</tissue>
    </source>
</reference>
<feature type="region of interest" description="Disordered" evidence="1">
    <location>
        <begin position="229"/>
        <end position="255"/>
    </location>
</feature>
<keyword evidence="3" id="KW-1185">Reference proteome</keyword>
<protein>
    <submittedName>
        <fullName evidence="2">Uncharacterized protein</fullName>
    </submittedName>
</protein>
<comment type="caution">
    <text evidence="2">The sequence shown here is derived from an EMBL/GenBank/DDBJ whole genome shotgun (WGS) entry which is preliminary data.</text>
</comment>
<feature type="region of interest" description="Disordered" evidence="1">
    <location>
        <begin position="107"/>
        <end position="126"/>
    </location>
</feature>
<evidence type="ECO:0000256" key="1">
    <source>
        <dbReference type="SAM" id="MobiDB-lite"/>
    </source>
</evidence>